<dbReference type="SUPFAM" id="SSF56601">
    <property type="entry name" value="beta-lactamase/transpeptidase-like"/>
    <property type="match status" value="1"/>
</dbReference>
<feature type="domain" description="Beta-lactamase-related" evidence="2">
    <location>
        <begin position="69"/>
        <end position="385"/>
    </location>
</feature>
<reference evidence="4" key="1">
    <citation type="submission" date="2016-10" db="EMBL/GenBank/DDBJ databases">
        <authorList>
            <person name="Varghese N."/>
            <person name="Submissions S."/>
        </authorList>
    </citation>
    <scope>NUCLEOTIDE SEQUENCE [LARGE SCALE GENOMIC DNA]</scope>
    <source>
        <strain evidence="4">LP51</strain>
    </source>
</reference>
<dbReference type="AlphaFoldDB" id="A0A1I2XKL9"/>
<dbReference type="InterPro" id="IPR050491">
    <property type="entry name" value="AmpC-like"/>
</dbReference>
<dbReference type="OrthoDB" id="9793489at2"/>
<dbReference type="InterPro" id="IPR001466">
    <property type="entry name" value="Beta-lactam-related"/>
</dbReference>
<proteinExistence type="predicted"/>
<evidence type="ECO:0000313" key="3">
    <source>
        <dbReference type="EMBL" id="SFH13990.1"/>
    </source>
</evidence>
<dbReference type="PANTHER" id="PTHR46825:SF9">
    <property type="entry name" value="BETA-LACTAMASE-RELATED DOMAIN-CONTAINING PROTEIN"/>
    <property type="match status" value="1"/>
</dbReference>
<name>A0A1I2XKL9_9BACT</name>
<dbReference type="Gene3D" id="3.40.710.10">
    <property type="entry name" value="DD-peptidase/beta-lactamase superfamily"/>
    <property type="match status" value="1"/>
</dbReference>
<accession>A0A1I2XKL9</accession>
<keyword evidence="1" id="KW-0732">Signal</keyword>
<evidence type="ECO:0000313" key="4">
    <source>
        <dbReference type="Proteomes" id="UP000198724"/>
    </source>
</evidence>
<gene>
    <name evidence="3" type="ORF">SAMN05421739_106107</name>
</gene>
<dbReference type="InterPro" id="IPR012338">
    <property type="entry name" value="Beta-lactam/transpept-like"/>
</dbReference>
<keyword evidence="4" id="KW-1185">Reference proteome</keyword>
<feature type="signal peptide" evidence="1">
    <location>
        <begin position="1"/>
        <end position="28"/>
    </location>
</feature>
<dbReference type="EMBL" id="FOOT01000006">
    <property type="protein sequence ID" value="SFH13990.1"/>
    <property type="molecule type" value="Genomic_DNA"/>
</dbReference>
<feature type="chain" id="PRO_5011504275" evidence="1">
    <location>
        <begin position="29"/>
        <end position="412"/>
    </location>
</feature>
<dbReference type="PANTHER" id="PTHR46825">
    <property type="entry name" value="D-ALANYL-D-ALANINE-CARBOXYPEPTIDASE/ENDOPEPTIDASE AMPH"/>
    <property type="match status" value="1"/>
</dbReference>
<dbReference type="STRING" id="1436961.SAMN05421739_106107"/>
<dbReference type="Proteomes" id="UP000198724">
    <property type="component" value="Unassembled WGS sequence"/>
</dbReference>
<organism evidence="3 4">
    <name type="scientific">Pontibacter chinhatensis</name>
    <dbReference type="NCBI Taxonomy" id="1436961"/>
    <lineage>
        <taxon>Bacteria</taxon>
        <taxon>Pseudomonadati</taxon>
        <taxon>Bacteroidota</taxon>
        <taxon>Cytophagia</taxon>
        <taxon>Cytophagales</taxon>
        <taxon>Hymenobacteraceae</taxon>
        <taxon>Pontibacter</taxon>
    </lineage>
</organism>
<sequence length="412" mass="47701">MIPFRVQFKFRWCLVASLAFLPFLGCQEAGQDNLHAHGAETAKDKDRQRIPVPDWFTPDSASKLGHHLDSIFTYFHKRKGFNGTVLVTKYDEVVYTGAFGYGDFRSKDSLHTQSVFQLASVSKQFTAMAVMMLQEQGKLQYDDSVQQHIPDFPYHGITIRQLLTHRSGLSNYTYFSDELWHDRKVPIYNDDVLKIMAEHRPNPYFRPDARFDYSNTGYFLLASIVERASGMPFSQFLQQRIFKPLQMTNTFTFSDSLVYGNKLVVPGHTGGRRKRWPDYLDTVLGDKGMYSTVEDLYKWDQALYTNKLVKQETLEKAFTGSRQERKKDEDYGFGWRIKQVPNGDTVVYHGGLWHGYATYLLRNPNDHSALIILSNVPNGSFRYLRELEAFLYPTRPEDDKPEEKIIVVSAKK</sequence>
<evidence type="ECO:0000259" key="2">
    <source>
        <dbReference type="Pfam" id="PF00144"/>
    </source>
</evidence>
<evidence type="ECO:0000256" key="1">
    <source>
        <dbReference type="SAM" id="SignalP"/>
    </source>
</evidence>
<protein>
    <submittedName>
        <fullName evidence="3">CubicO group peptidase, beta-lactamase class C family</fullName>
    </submittedName>
</protein>
<dbReference type="Pfam" id="PF00144">
    <property type="entry name" value="Beta-lactamase"/>
    <property type="match status" value="1"/>
</dbReference>